<gene>
    <name evidence="3" type="ORF">TCMB3V08_LOCUS1048</name>
</gene>
<accession>A0A7R9IWL9</accession>
<protein>
    <submittedName>
        <fullName evidence="3">(California timema) hypothetical protein</fullName>
    </submittedName>
</protein>
<reference evidence="3" key="1">
    <citation type="submission" date="2020-11" db="EMBL/GenBank/DDBJ databases">
        <authorList>
            <person name="Tran Van P."/>
        </authorList>
    </citation>
    <scope>NUCLEOTIDE SEQUENCE</scope>
</reference>
<dbReference type="EMBL" id="OE179275">
    <property type="protein sequence ID" value="CAD7568279.1"/>
    <property type="molecule type" value="Genomic_DNA"/>
</dbReference>
<evidence type="ECO:0000256" key="1">
    <source>
        <dbReference type="SAM" id="MobiDB-lite"/>
    </source>
</evidence>
<evidence type="ECO:0000256" key="2">
    <source>
        <dbReference type="SAM" id="Phobius"/>
    </source>
</evidence>
<sequence length="671" mass="73333">MDLADLWDRMYLQVHIQVVGVEPSQHAAPADDWWSGVEEEGRDALSLEALWAGSFVPPPPRPYFLDERDATPDGPTTCDLCTWAWRDREDAAPVQARKKAELLLEHIISRDGISWDENGGVSIHDTPLRGSNIVDLVNGLVGARRHSEPSGWREFLTTLQKIYVPKEFIVNPKRLVTIRDPTPVLQPLTPSQRPKKKKLKRVGENSTLQLQSIASDVCSHYCLMYLLHRTQNISMKTFLTIFSPTNHTGNDAKGHPDGVPAIAVTVVEANKHHGRSGRLQPQSKARPVKPFAITSIFNTFVPLDKIDAKLNVTIYSFLGSSCRAAKLVPVIKEKTNCDIPQGRVLFLSRLVLSTRKTGASHQGCDSAVTSLVNPIVEGGRTLERVSGEGEGIRKKGGAKTNSQSESEGAWSRDQIQPISEMFAYAGATTIRSCHTHLRINYANVLGIRKVEFRGSVSTFACKEVEKCLGENILNGPKWDSSTDLPVIGSPAACGHQMSASTELGWVLTLAIVSVLSAAIGAVIMVTVMQCRSRMKNVGSRGLCSLCLRVPPDSTSTDMASREESKEPTVVFHSDSSPPVGGRVWTWLTARRTTAAPPQLTTSSVPAENHYTVDEAYTAVGEALYAELDRDSNHTPAYQNTAYTGSDIEPDAPVSSAPSSAYYSDLSEHDCT</sequence>
<dbReference type="AlphaFoldDB" id="A0A7R9IWL9"/>
<feature type="region of interest" description="Disordered" evidence="1">
    <location>
        <begin position="386"/>
        <end position="411"/>
    </location>
</feature>
<feature type="compositionally biased region" description="Low complexity" evidence="1">
    <location>
        <begin position="650"/>
        <end position="664"/>
    </location>
</feature>
<feature type="compositionally biased region" description="Polar residues" evidence="1">
    <location>
        <begin position="633"/>
        <end position="643"/>
    </location>
</feature>
<keyword evidence="2" id="KW-0812">Transmembrane</keyword>
<keyword evidence="2" id="KW-1133">Transmembrane helix</keyword>
<evidence type="ECO:0000313" key="3">
    <source>
        <dbReference type="EMBL" id="CAD7568279.1"/>
    </source>
</evidence>
<name>A0A7R9IWL9_TIMCA</name>
<keyword evidence="2" id="KW-0472">Membrane</keyword>
<feature type="region of interest" description="Disordered" evidence="1">
    <location>
        <begin position="552"/>
        <end position="576"/>
    </location>
</feature>
<feature type="region of interest" description="Disordered" evidence="1">
    <location>
        <begin position="630"/>
        <end position="671"/>
    </location>
</feature>
<organism evidence="3">
    <name type="scientific">Timema californicum</name>
    <name type="common">California timema</name>
    <name type="synonym">Walking stick</name>
    <dbReference type="NCBI Taxonomy" id="61474"/>
    <lineage>
        <taxon>Eukaryota</taxon>
        <taxon>Metazoa</taxon>
        <taxon>Ecdysozoa</taxon>
        <taxon>Arthropoda</taxon>
        <taxon>Hexapoda</taxon>
        <taxon>Insecta</taxon>
        <taxon>Pterygota</taxon>
        <taxon>Neoptera</taxon>
        <taxon>Polyneoptera</taxon>
        <taxon>Phasmatodea</taxon>
        <taxon>Timematodea</taxon>
        <taxon>Timematoidea</taxon>
        <taxon>Timematidae</taxon>
        <taxon>Timema</taxon>
    </lineage>
</organism>
<proteinExistence type="predicted"/>
<feature type="transmembrane region" description="Helical" evidence="2">
    <location>
        <begin position="503"/>
        <end position="527"/>
    </location>
</feature>